<protein>
    <recommendedName>
        <fullName evidence="23">Integrin alpha-2 domain-containing protein</fullName>
    </recommendedName>
</protein>
<name>A0A9D3PGC7_MEGAT</name>
<dbReference type="InterPro" id="IPR028994">
    <property type="entry name" value="Integrin_alpha_N"/>
</dbReference>
<evidence type="ECO:0000256" key="4">
    <source>
        <dbReference type="ARBA" id="ARBA00022723"/>
    </source>
</evidence>
<dbReference type="Pfam" id="PF20805">
    <property type="entry name" value="Integrin_A_Ig_2"/>
    <property type="match status" value="1"/>
</dbReference>
<keyword evidence="6" id="KW-0677">Repeat</keyword>
<dbReference type="Pfam" id="PF08441">
    <property type="entry name" value="Integrin_A_Ig_1"/>
    <property type="match status" value="1"/>
</dbReference>
<feature type="domain" description="Integrin alpha first immunoglubulin-like" evidence="18">
    <location>
        <begin position="478"/>
        <end position="608"/>
    </location>
</feature>
<dbReference type="Proteomes" id="UP001046870">
    <property type="component" value="Chromosome 19"/>
</dbReference>
<evidence type="ECO:0000256" key="5">
    <source>
        <dbReference type="ARBA" id="ARBA00022729"/>
    </source>
</evidence>
<dbReference type="GO" id="GO:0046872">
    <property type="term" value="F:metal ion binding"/>
    <property type="evidence" value="ECO:0007669"/>
    <property type="project" value="UniProtKB-KW"/>
</dbReference>
<dbReference type="PANTHER" id="PTHR23220:SF73">
    <property type="entry name" value="INTEGRIN ALPHA-IIB"/>
    <property type="match status" value="1"/>
</dbReference>
<dbReference type="Pfam" id="PF20806">
    <property type="entry name" value="Integrin_A_Ig_3"/>
    <property type="match status" value="1"/>
</dbReference>
<evidence type="ECO:0000256" key="8">
    <source>
        <dbReference type="ARBA" id="ARBA00022889"/>
    </source>
</evidence>
<gene>
    <name evidence="21" type="ORF">MATL_G00213140</name>
</gene>
<evidence type="ECO:0000256" key="2">
    <source>
        <dbReference type="ARBA" id="ARBA00008054"/>
    </source>
</evidence>
<keyword evidence="5" id="KW-0732">Signal</keyword>
<dbReference type="PRINTS" id="PR01185">
    <property type="entry name" value="INTEGRINA"/>
</dbReference>
<dbReference type="InterPro" id="IPR032695">
    <property type="entry name" value="Integrin_dom_sf"/>
</dbReference>
<organism evidence="21 22">
    <name type="scientific">Megalops atlanticus</name>
    <name type="common">Tarpon</name>
    <name type="synonym">Clupea gigantea</name>
    <dbReference type="NCBI Taxonomy" id="7932"/>
    <lineage>
        <taxon>Eukaryota</taxon>
        <taxon>Metazoa</taxon>
        <taxon>Chordata</taxon>
        <taxon>Craniata</taxon>
        <taxon>Vertebrata</taxon>
        <taxon>Euteleostomi</taxon>
        <taxon>Actinopterygii</taxon>
        <taxon>Neopterygii</taxon>
        <taxon>Teleostei</taxon>
        <taxon>Elopiformes</taxon>
        <taxon>Megalopidae</taxon>
        <taxon>Megalops</taxon>
    </lineage>
</organism>
<evidence type="ECO:0000256" key="14">
    <source>
        <dbReference type="ARBA" id="ARBA00023180"/>
    </source>
</evidence>
<feature type="domain" description="Integrin alpha third immunoglobulin-like" evidence="20">
    <location>
        <begin position="772"/>
        <end position="969"/>
    </location>
</feature>
<keyword evidence="13 16" id="KW-0675">Receptor</keyword>
<dbReference type="GO" id="GO:0007160">
    <property type="term" value="P:cell-matrix adhesion"/>
    <property type="evidence" value="ECO:0007669"/>
    <property type="project" value="TreeGrafter"/>
</dbReference>
<dbReference type="OrthoDB" id="5317514at2759"/>
<dbReference type="InterPro" id="IPR013517">
    <property type="entry name" value="FG-GAP"/>
</dbReference>
<keyword evidence="12" id="KW-1015">Disulfide bond</keyword>
<dbReference type="PROSITE" id="PS51470">
    <property type="entry name" value="FG_GAP"/>
    <property type="match status" value="5"/>
</dbReference>
<evidence type="ECO:0000256" key="15">
    <source>
        <dbReference type="PROSITE-ProRule" id="PRU00803"/>
    </source>
</evidence>
<dbReference type="Pfam" id="PF01839">
    <property type="entry name" value="FG-GAP"/>
    <property type="match status" value="2"/>
</dbReference>
<accession>A0A9D3PGC7</accession>
<evidence type="ECO:0000256" key="11">
    <source>
        <dbReference type="ARBA" id="ARBA00023136"/>
    </source>
</evidence>
<evidence type="ECO:0000256" key="13">
    <source>
        <dbReference type="ARBA" id="ARBA00023170"/>
    </source>
</evidence>
<dbReference type="PANTHER" id="PTHR23220">
    <property type="entry name" value="INTEGRIN ALPHA"/>
    <property type="match status" value="1"/>
</dbReference>
<dbReference type="GO" id="GO:0007229">
    <property type="term" value="P:integrin-mediated signaling pathway"/>
    <property type="evidence" value="ECO:0007669"/>
    <property type="project" value="UniProtKB-KW"/>
</dbReference>
<keyword evidence="11 16" id="KW-0472">Membrane</keyword>
<evidence type="ECO:0000256" key="16">
    <source>
        <dbReference type="RuleBase" id="RU003762"/>
    </source>
</evidence>
<dbReference type="InterPro" id="IPR000413">
    <property type="entry name" value="Integrin_alpha"/>
</dbReference>
<evidence type="ECO:0000256" key="6">
    <source>
        <dbReference type="ARBA" id="ARBA00022737"/>
    </source>
</evidence>
<comment type="similarity">
    <text evidence="2 16">Belongs to the integrin alpha chain family.</text>
</comment>
<evidence type="ECO:0000256" key="17">
    <source>
        <dbReference type="SAM" id="MobiDB-lite"/>
    </source>
</evidence>
<keyword evidence="9 16" id="KW-1133">Transmembrane helix</keyword>
<feature type="repeat" description="FG-GAP" evidence="15">
    <location>
        <begin position="245"/>
        <end position="301"/>
    </location>
</feature>
<dbReference type="Gene3D" id="1.20.5.930">
    <property type="entry name" value="Bicelle-embedded integrin alpha(iib) transmembrane segment"/>
    <property type="match status" value="1"/>
</dbReference>
<evidence type="ECO:0008006" key="23">
    <source>
        <dbReference type="Google" id="ProtNLM"/>
    </source>
</evidence>
<sequence length="1039" mass="114557">MELKKGLLPMPVCLLLCAFPRHDHCLNLDLNNFTVYSGPQGSYFGFSVDFWQFNKSVSVVVGAPKANTSQPGVAEGGAVFLCPWSPEGGSCHSMAFDSTGDEERRFSGERLQSFKSYQWFGASVRSGDSHILACAPLFHFNKIDRDKESGNTPVGNCQILDMQTGKLTDYAPCGDVLTEDIYQMMKYYGDKRYCEAGFSSEMTKDGMVLLGAPGSFFFQGQAIVANLSNILKSAQIQSEPFNVPGMISSSESGPYDVYHGYSVATGEFTGDSTPDYVVGVPNDRNKAGAVKIFNGRSSLSLRVVHTFYGTQVTAYFGHSIAVTDINNDGSDDVLIGAPLHMERQTSQHLVEVGQVCVYLQREPSAFAAKPNQRLMGTDPYGRFGSAVAPLGDLDKDGFNDIAVGAPFSGDNGLVFIFMGQSDGVAPQYTQVLPSPFRPLGSPAAFGFTLRGGTDIDANGYPDLIVGAWGVSQIAVYRAQAVVRAKTQLSLYPDFLNPDEKRCQLPKTGQSVSCFIISMCISVSGYSIPEEIVLDTELQLDKMKQKMARRTLFLQSHQPQERFSLTIQRKEGVTCTNRTAYLRHESEIRDKLSPIFIALNYSLSNSPEAVLHGQKSAVVQTRIILDCGEDNVCIPDLHLTAEAGTDRLLIGDENPVLLLIGAENKGEGAYETELQIHPPAHSHYQGVLSDREGFSRLVCAQKKENGTAIVVCNLGNPMKQGQQLQAGLYFNVGNLEEVESHVSFQMQIRSKNSKNPDSNIVNLRINVSAVASLEMRGGSSPLECVLPIAQWEPKSKPATLEEIGPLVEHVYAVRAQVEVEFPSRQQEEFLLYVFANASEEYLTCHTSSPYIDLYKLVKPVDTSNATIYTVHRINKRDAELEPQRKETVHVNCSGEATCVRFVCEAPRLERGWSAVLKVMSRLWVHTFLERPYENYVLHSTASYQVLSMLSKIQPAVLPSGEAKTNTSVVWRRPDGEKEVPVWWIVVAIIAGLFLLALLIFIFWKVGFFKRTRPPSDEDDDTEELRPGQSDCTDTNPSAAN</sequence>
<dbReference type="InterPro" id="IPR013519">
    <property type="entry name" value="Int_alpha_beta-p"/>
</dbReference>
<feature type="repeat" description="FG-GAP" evidence="15">
    <location>
        <begin position="430"/>
        <end position="493"/>
    </location>
</feature>
<dbReference type="GO" id="GO:0033627">
    <property type="term" value="P:cell adhesion mediated by integrin"/>
    <property type="evidence" value="ECO:0007669"/>
    <property type="project" value="TreeGrafter"/>
</dbReference>
<dbReference type="GO" id="GO:0008305">
    <property type="term" value="C:integrin complex"/>
    <property type="evidence" value="ECO:0007669"/>
    <property type="project" value="InterPro"/>
</dbReference>
<proteinExistence type="inferred from homology"/>
<evidence type="ECO:0000256" key="1">
    <source>
        <dbReference type="ARBA" id="ARBA00004479"/>
    </source>
</evidence>
<dbReference type="FunFam" id="2.60.40.1460:FF:000001">
    <property type="entry name" value="Integrin, alpha V"/>
    <property type="match status" value="1"/>
</dbReference>
<dbReference type="InterPro" id="IPR048285">
    <property type="entry name" value="Integrin_alpha_Ig-like_2"/>
</dbReference>
<evidence type="ECO:0000313" key="22">
    <source>
        <dbReference type="Proteomes" id="UP001046870"/>
    </source>
</evidence>
<feature type="region of interest" description="Disordered" evidence="17">
    <location>
        <begin position="1012"/>
        <end position="1039"/>
    </location>
</feature>
<keyword evidence="22" id="KW-1185">Reference proteome</keyword>
<keyword evidence="14" id="KW-0325">Glycoprotein</keyword>
<dbReference type="EMBL" id="JAFDVH010000019">
    <property type="protein sequence ID" value="KAG7459670.1"/>
    <property type="molecule type" value="Genomic_DNA"/>
</dbReference>
<dbReference type="GO" id="GO:0098609">
    <property type="term" value="P:cell-cell adhesion"/>
    <property type="evidence" value="ECO:0007669"/>
    <property type="project" value="TreeGrafter"/>
</dbReference>
<dbReference type="FunFam" id="2.60.40.1510:FF:000001">
    <property type="entry name" value="Integrin alpha V"/>
    <property type="match status" value="1"/>
</dbReference>
<dbReference type="SUPFAM" id="SSF69179">
    <property type="entry name" value="Integrin domains"/>
    <property type="match status" value="3"/>
</dbReference>
<dbReference type="GO" id="GO:0009897">
    <property type="term" value="C:external side of plasma membrane"/>
    <property type="evidence" value="ECO:0007669"/>
    <property type="project" value="TreeGrafter"/>
</dbReference>
<feature type="compositionally biased region" description="Polar residues" evidence="17">
    <location>
        <begin position="1028"/>
        <end position="1039"/>
    </location>
</feature>
<comment type="subcellular location">
    <subcellularLocation>
        <location evidence="1 16">Membrane</location>
        <topology evidence="1 16">Single-pass type I membrane protein</topology>
    </subcellularLocation>
</comment>
<dbReference type="FunFam" id="1.20.5.930:FF:000001">
    <property type="entry name" value="Integrin subunit alpha V"/>
    <property type="match status" value="1"/>
</dbReference>
<dbReference type="InterPro" id="IPR013649">
    <property type="entry name" value="Integrin_alpha_Ig-like_1"/>
</dbReference>
<reference evidence="21" key="1">
    <citation type="submission" date="2021-01" db="EMBL/GenBank/DDBJ databases">
        <authorList>
            <person name="Zahm M."/>
            <person name="Roques C."/>
            <person name="Cabau C."/>
            <person name="Klopp C."/>
            <person name="Donnadieu C."/>
            <person name="Jouanno E."/>
            <person name="Lampietro C."/>
            <person name="Louis A."/>
            <person name="Herpin A."/>
            <person name="Echchiki A."/>
            <person name="Berthelot C."/>
            <person name="Parey E."/>
            <person name="Roest-Crollius H."/>
            <person name="Braasch I."/>
            <person name="Postlethwait J."/>
            <person name="Bobe J."/>
            <person name="Montfort J."/>
            <person name="Bouchez O."/>
            <person name="Begum T."/>
            <person name="Mejri S."/>
            <person name="Adams A."/>
            <person name="Chen W.-J."/>
            <person name="Guiguen Y."/>
        </authorList>
    </citation>
    <scope>NUCLEOTIDE SEQUENCE</scope>
    <source>
        <strain evidence="21">YG-15Mar2019-1</strain>
        <tissue evidence="21">Brain</tissue>
    </source>
</reference>
<evidence type="ECO:0000256" key="3">
    <source>
        <dbReference type="ARBA" id="ARBA00022692"/>
    </source>
</evidence>
<keyword evidence="8 16" id="KW-0130">Cell adhesion</keyword>
<keyword evidence="4" id="KW-0479">Metal-binding</keyword>
<dbReference type="AlphaFoldDB" id="A0A9D3PGC7"/>
<feature type="repeat" description="FG-GAP" evidence="15">
    <location>
        <begin position="27"/>
        <end position="91"/>
    </location>
</feature>
<evidence type="ECO:0000256" key="10">
    <source>
        <dbReference type="ARBA" id="ARBA00023037"/>
    </source>
</evidence>
<evidence type="ECO:0000313" key="21">
    <source>
        <dbReference type="EMBL" id="KAG7459670.1"/>
    </source>
</evidence>
<evidence type="ECO:0000256" key="9">
    <source>
        <dbReference type="ARBA" id="ARBA00022989"/>
    </source>
</evidence>
<feature type="repeat" description="FG-GAP" evidence="15">
    <location>
        <begin position="369"/>
        <end position="426"/>
    </location>
</feature>
<dbReference type="GO" id="GO:0001525">
    <property type="term" value="P:angiogenesis"/>
    <property type="evidence" value="ECO:0007669"/>
    <property type="project" value="TreeGrafter"/>
</dbReference>
<evidence type="ECO:0000259" key="19">
    <source>
        <dbReference type="Pfam" id="PF20805"/>
    </source>
</evidence>
<feature type="transmembrane region" description="Helical" evidence="16">
    <location>
        <begin position="980"/>
        <end position="1002"/>
    </location>
</feature>
<keyword evidence="7" id="KW-0106">Calcium</keyword>
<keyword evidence="3 16" id="KW-0812">Transmembrane</keyword>
<dbReference type="PROSITE" id="PS00242">
    <property type="entry name" value="INTEGRIN_ALPHA"/>
    <property type="match status" value="1"/>
</dbReference>
<dbReference type="Gene3D" id="2.60.40.1530">
    <property type="entry name" value="ntegrin, alpha v. Chain A, domain 4"/>
    <property type="match status" value="1"/>
</dbReference>
<dbReference type="InterPro" id="IPR048286">
    <property type="entry name" value="Integrin_alpha_Ig-like_3"/>
</dbReference>
<evidence type="ECO:0000256" key="12">
    <source>
        <dbReference type="ARBA" id="ARBA00023157"/>
    </source>
</evidence>
<dbReference type="SUPFAM" id="SSF69318">
    <property type="entry name" value="Integrin alpha N-terminal domain"/>
    <property type="match status" value="1"/>
</dbReference>
<comment type="caution">
    <text evidence="21">The sequence shown here is derived from an EMBL/GenBank/DDBJ whole genome shotgun (WGS) entry which is preliminary data.</text>
</comment>
<evidence type="ECO:0000259" key="18">
    <source>
        <dbReference type="Pfam" id="PF08441"/>
    </source>
</evidence>
<dbReference type="GO" id="GO:0005178">
    <property type="term" value="F:integrin binding"/>
    <property type="evidence" value="ECO:0007669"/>
    <property type="project" value="TreeGrafter"/>
</dbReference>
<dbReference type="Gene3D" id="2.60.40.1460">
    <property type="entry name" value="Integrin domains. Chain A, domain 2"/>
    <property type="match status" value="1"/>
</dbReference>
<evidence type="ECO:0000256" key="7">
    <source>
        <dbReference type="ARBA" id="ARBA00022837"/>
    </source>
</evidence>
<dbReference type="Gene3D" id="2.130.10.130">
    <property type="entry name" value="Integrin alpha, N-terminal"/>
    <property type="match status" value="1"/>
</dbReference>
<evidence type="ECO:0000259" key="20">
    <source>
        <dbReference type="Pfam" id="PF20806"/>
    </source>
</evidence>
<feature type="domain" description="Integrin alpha second immunoglobulin-like" evidence="19">
    <location>
        <begin position="626"/>
        <end position="766"/>
    </location>
</feature>
<dbReference type="Gene3D" id="2.60.40.1510">
    <property type="entry name" value="ntegrin, alpha v. Chain A, domain 3"/>
    <property type="match status" value="1"/>
</dbReference>
<dbReference type="InterPro" id="IPR018184">
    <property type="entry name" value="Integrin_alpha_C_CS"/>
</dbReference>
<feature type="repeat" description="FG-GAP" evidence="15">
    <location>
        <begin position="302"/>
        <end position="367"/>
    </location>
</feature>
<keyword evidence="10 16" id="KW-0401">Integrin</keyword>
<dbReference type="SMART" id="SM00191">
    <property type="entry name" value="Int_alpha"/>
    <property type="match status" value="5"/>
</dbReference>